<dbReference type="Proteomes" id="UP000683575">
    <property type="component" value="Chromosome"/>
</dbReference>
<evidence type="ECO:0000313" key="8">
    <source>
        <dbReference type="EMBL" id="QWZ08702.1"/>
    </source>
</evidence>
<dbReference type="EMBL" id="CP077062">
    <property type="protein sequence ID" value="QWZ08702.1"/>
    <property type="molecule type" value="Genomic_DNA"/>
</dbReference>
<dbReference type="GO" id="GO:0006825">
    <property type="term" value="P:copper ion transport"/>
    <property type="evidence" value="ECO:0007669"/>
    <property type="project" value="InterPro"/>
</dbReference>
<evidence type="ECO:0000256" key="1">
    <source>
        <dbReference type="ARBA" id="ARBA00004651"/>
    </source>
</evidence>
<dbReference type="PANTHER" id="PTHR34820">
    <property type="entry name" value="INNER MEMBRANE PROTEIN YEBZ"/>
    <property type="match status" value="1"/>
</dbReference>
<feature type="domain" description="Copper resistance protein D" evidence="7">
    <location>
        <begin position="241"/>
        <end position="337"/>
    </location>
</feature>
<evidence type="ECO:0000256" key="5">
    <source>
        <dbReference type="ARBA" id="ARBA00023136"/>
    </source>
</evidence>
<feature type="transmembrane region" description="Helical" evidence="6">
    <location>
        <begin position="417"/>
        <end position="440"/>
    </location>
</feature>
<feature type="transmembrane region" description="Helical" evidence="6">
    <location>
        <begin position="486"/>
        <end position="505"/>
    </location>
</feature>
<feature type="transmembrane region" description="Helical" evidence="6">
    <location>
        <begin position="381"/>
        <end position="397"/>
    </location>
</feature>
<dbReference type="InterPro" id="IPR032694">
    <property type="entry name" value="CopC/D"/>
</dbReference>
<feature type="transmembrane region" description="Helical" evidence="6">
    <location>
        <begin position="319"/>
        <end position="338"/>
    </location>
</feature>
<dbReference type="Pfam" id="PF09678">
    <property type="entry name" value="Caa3_CtaG"/>
    <property type="match status" value="1"/>
</dbReference>
<keyword evidence="5 6" id="KW-0472">Membrane</keyword>
<feature type="transmembrane region" description="Helical" evidence="6">
    <location>
        <begin position="551"/>
        <end position="575"/>
    </location>
</feature>
<protein>
    <submittedName>
        <fullName evidence="8">Cytochrome c oxidase assembly protein</fullName>
    </submittedName>
</protein>
<evidence type="ECO:0000256" key="4">
    <source>
        <dbReference type="ARBA" id="ARBA00022989"/>
    </source>
</evidence>
<feature type="transmembrane region" description="Helical" evidence="6">
    <location>
        <begin position="210"/>
        <end position="228"/>
    </location>
</feature>
<evidence type="ECO:0000259" key="7">
    <source>
        <dbReference type="Pfam" id="PF05425"/>
    </source>
</evidence>
<dbReference type="InterPro" id="IPR008457">
    <property type="entry name" value="Cu-R_CopD_dom"/>
</dbReference>
<proteinExistence type="predicted"/>
<dbReference type="AlphaFoldDB" id="A0A975SZB0"/>
<evidence type="ECO:0000256" key="6">
    <source>
        <dbReference type="SAM" id="Phobius"/>
    </source>
</evidence>
<gene>
    <name evidence="8" type="ORF">KRR39_02255</name>
</gene>
<feature type="transmembrane region" description="Helical" evidence="6">
    <location>
        <begin position="446"/>
        <end position="466"/>
    </location>
</feature>
<reference evidence="8" key="1">
    <citation type="submission" date="2021-06" db="EMBL/GenBank/DDBJ databases">
        <title>Complete genome sequence of Nocardioides sp. G188.</title>
        <authorList>
            <person name="Im W.-T."/>
        </authorList>
    </citation>
    <scope>NUCLEOTIDE SEQUENCE</scope>
    <source>
        <strain evidence="8">G188</strain>
    </source>
</reference>
<organism evidence="8 9">
    <name type="scientific">Nocardioides panacis</name>
    <dbReference type="NCBI Taxonomy" id="2849501"/>
    <lineage>
        <taxon>Bacteria</taxon>
        <taxon>Bacillati</taxon>
        <taxon>Actinomycetota</taxon>
        <taxon>Actinomycetes</taxon>
        <taxon>Propionibacteriales</taxon>
        <taxon>Nocardioidaceae</taxon>
        <taxon>Nocardioides</taxon>
    </lineage>
</organism>
<dbReference type="InterPro" id="IPR019108">
    <property type="entry name" value="Caa3_assmbl_CtaG-rel"/>
</dbReference>
<feature type="transmembrane region" description="Helical" evidence="6">
    <location>
        <begin position="21"/>
        <end position="44"/>
    </location>
</feature>
<dbReference type="GO" id="GO:0005886">
    <property type="term" value="C:plasma membrane"/>
    <property type="evidence" value="ECO:0007669"/>
    <property type="project" value="UniProtKB-SubCell"/>
</dbReference>
<feature type="transmembrane region" description="Helical" evidence="6">
    <location>
        <begin position="108"/>
        <end position="129"/>
    </location>
</feature>
<feature type="transmembrane region" description="Helical" evidence="6">
    <location>
        <begin position="64"/>
        <end position="87"/>
    </location>
</feature>
<name>A0A975SZB0_9ACTN</name>
<keyword evidence="9" id="KW-1185">Reference proteome</keyword>
<dbReference type="Pfam" id="PF05425">
    <property type="entry name" value="CopD"/>
    <property type="match status" value="1"/>
</dbReference>
<feature type="transmembrane region" description="Helical" evidence="6">
    <location>
        <begin position="149"/>
        <end position="167"/>
    </location>
</feature>
<evidence type="ECO:0000313" key="9">
    <source>
        <dbReference type="Proteomes" id="UP000683575"/>
    </source>
</evidence>
<keyword evidence="4 6" id="KW-1133">Transmembrane helix</keyword>
<feature type="transmembrane region" description="Helical" evidence="6">
    <location>
        <begin position="595"/>
        <end position="614"/>
    </location>
</feature>
<evidence type="ECO:0000256" key="3">
    <source>
        <dbReference type="ARBA" id="ARBA00022692"/>
    </source>
</evidence>
<feature type="transmembrane region" description="Helical" evidence="6">
    <location>
        <begin position="278"/>
        <end position="299"/>
    </location>
</feature>
<keyword evidence="3 6" id="KW-0812">Transmembrane</keyword>
<feature type="transmembrane region" description="Helical" evidence="6">
    <location>
        <begin position="511"/>
        <end position="530"/>
    </location>
</feature>
<comment type="subcellular location">
    <subcellularLocation>
        <location evidence="1">Cell membrane</location>
        <topology evidence="1">Multi-pass membrane protein</topology>
    </subcellularLocation>
</comment>
<dbReference type="RefSeq" id="WP_216940387.1">
    <property type="nucleotide sequence ID" value="NZ_CP077062.1"/>
</dbReference>
<dbReference type="KEGG" id="nps:KRR39_02255"/>
<sequence>MTSLGSHPRSVLRAGLPTLRPLGWLLVLLAATSLVLAVLLSGGVPRATPGLQDAGPLTAWMVPLARTLLDVTTFAVAGCLLLAGWLMPCPEGRLSAPARRLVRLAGRWALAWSAAAVCLLLAGTAQLVGRGVREVVGTPALYRLAWGTPQNRGLLLVAVAGAAVAVLGARARRPGAVRWALAGTGLALVPLLVAGHVATASSHYVAAQSLVVHVLAASLWAGGLLVVVVHLRRETDLLPVVMSRFSRVALWCFVAVALSGLAGSWVRLGLSWETWHSPYGVLAAVKALVLGVLGTLGAAHRRWALPRLAAGAPHAFARLAVAESALMAVATGLAVALARTAPPTDALTRATPPHANTFATVDRSIEPVSAWNLITGFRPDVLVLSIVAGTLLGYLLARRRLVGRGHPWPARRTACFLAAEVVAAWAMCGGLGSYSAALISAEATRLLVMGLVVPALLTWGSPILLVSLLRGASGTRPTHVRRPGPVNGLVALVLVLAAALMTPLLEASLRSPALHAGTAAAVLAAGWLFLGPLLGVDRASAERRDERDARLLVVVLALLLLVQAGHLWTSTSLFASDWFTALSWPWTDVRSDQRLAGGVVAAFAAAVLSSLPWVGRGRPPAFPQDRDVR</sequence>
<keyword evidence="2" id="KW-1003">Cell membrane</keyword>
<accession>A0A975SZB0</accession>
<feature type="transmembrane region" description="Helical" evidence="6">
    <location>
        <begin position="179"/>
        <end position="198"/>
    </location>
</feature>
<dbReference type="PANTHER" id="PTHR34820:SF4">
    <property type="entry name" value="INNER MEMBRANE PROTEIN YEBZ"/>
    <property type="match status" value="1"/>
</dbReference>
<evidence type="ECO:0000256" key="2">
    <source>
        <dbReference type="ARBA" id="ARBA00022475"/>
    </source>
</evidence>
<feature type="transmembrane region" description="Helical" evidence="6">
    <location>
        <begin position="248"/>
        <end position="266"/>
    </location>
</feature>